<dbReference type="Gene3D" id="3.40.50.300">
    <property type="entry name" value="P-loop containing nucleotide triphosphate hydrolases"/>
    <property type="match status" value="1"/>
</dbReference>
<dbReference type="InterPro" id="IPR052156">
    <property type="entry name" value="BCAA_Transport_ATP-bd_LivF"/>
</dbReference>
<feature type="domain" description="ABC transporter" evidence="6">
    <location>
        <begin position="7"/>
        <end position="234"/>
    </location>
</feature>
<comment type="similarity">
    <text evidence="1">Belongs to the ABC transporter superfamily.</text>
</comment>
<reference evidence="7" key="2">
    <citation type="submission" date="2020-09" db="EMBL/GenBank/DDBJ databases">
        <authorList>
            <person name="Sun Q."/>
            <person name="Zhou Y."/>
        </authorList>
    </citation>
    <scope>NUCLEOTIDE SEQUENCE</scope>
    <source>
        <strain evidence="7">CGMCC 1.12919</strain>
    </source>
</reference>
<dbReference type="InterPro" id="IPR003593">
    <property type="entry name" value="AAA+_ATPase"/>
</dbReference>
<evidence type="ECO:0000256" key="4">
    <source>
        <dbReference type="ARBA" id="ARBA00022840"/>
    </source>
</evidence>
<dbReference type="SUPFAM" id="SSF52540">
    <property type="entry name" value="P-loop containing nucleoside triphosphate hydrolases"/>
    <property type="match status" value="1"/>
</dbReference>
<protein>
    <submittedName>
        <fullName evidence="7">ABC transporter ATP-binding protein</fullName>
    </submittedName>
</protein>
<dbReference type="InterPro" id="IPR003439">
    <property type="entry name" value="ABC_transporter-like_ATP-bd"/>
</dbReference>
<dbReference type="GO" id="GO:0015658">
    <property type="term" value="F:branched-chain amino acid transmembrane transporter activity"/>
    <property type="evidence" value="ECO:0007669"/>
    <property type="project" value="TreeGrafter"/>
</dbReference>
<dbReference type="PROSITE" id="PS00211">
    <property type="entry name" value="ABC_TRANSPORTER_1"/>
    <property type="match status" value="1"/>
</dbReference>
<dbReference type="RefSeq" id="WP_188607224.1">
    <property type="nucleotide sequence ID" value="NZ_BMGG01000001.1"/>
</dbReference>
<reference evidence="7" key="1">
    <citation type="journal article" date="2014" name="Int. J. Syst. Evol. Microbiol.">
        <title>Complete genome sequence of Corynebacterium casei LMG S-19264T (=DSM 44701T), isolated from a smear-ripened cheese.</title>
        <authorList>
            <consortium name="US DOE Joint Genome Institute (JGI-PGF)"/>
            <person name="Walter F."/>
            <person name="Albersmeier A."/>
            <person name="Kalinowski J."/>
            <person name="Ruckert C."/>
        </authorList>
    </citation>
    <scope>NUCLEOTIDE SEQUENCE</scope>
    <source>
        <strain evidence="7">CGMCC 1.12919</strain>
    </source>
</reference>
<gene>
    <name evidence="7" type="ORF">GCM10010994_01520</name>
</gene>
<comment type="caution">
    <text evidence="7">The sequence shown here is derived from an EMBL/GenBank/DDBJ whole genome shotgun (WGS) entry which is preliminary data.</text>
</comment>
<dbReference type="PANTHER" id="PTHR43820">
    <property type="entry name" value="HIGH-AFFINITY BRANCHED-CHAIN AMINO ACID TRANSPORT ATP-BINDING PROTEIN LIVF"/>
    <property type="match status" value="1"/>
</dbReference>
<proteinExistence type="inferred from homology"/>
<name>A0A916X7M2_9HYPH</name>
<dbReference type="AlphaFoldDB" id="A0A916X7M2"/>
<dbReference type="Proteomes" id="UP000637002">
    <property type="component" value="Unassembled WGS sequence"/>
</dbReference>
<evidence type="ECO:0000256" key="1">
    <source>
        <dbReference type="ARBA" id="ARBA00005417"/>
    </source>
</evidence>
<dbReference type="GO" id="GO:0016887">
    <property type="term" value="F:ATP hydrolysis activity"/>
    <property type="evidence" value="ECO:0007669"/>
    <property type="project" value="InterPro"/>
</dbReference>
<evidence type="ECO:0000256" key="2">
    <source>
        <dbReference type="ARBA" id="ARBA00022448"/>
    </source>
</evidence>
<dbReference type="CDD" id="cd03224">
    <property type="entry name" value="ABC_TM1139_LivF_branched"/>
    <property type="match status" value="1"/>
</dbReference>
<keyword evidence="5" id="KW-0029">Amino-acid transport</keyword>
<dbReference type="PROSITE" id="PS50893">
    <property type="entry name" value="ABC_TRANSPORTER_2"/>
    <property type="match status" value="1"/>
</dbReference>
<keyword evidence="4 7" id="KW-0067">ATP-binding</keyword>
<keyword evidence="2" id="KW-0813">Transport</keyword>
<dbReference type="InterPro" id="IPR027417">
    <property type="entry name" value="P-loop_NTPase"/>
</dbReference>
<dbReference type="EMBL" id="BMGG01000001">
    <property type="protein sequence ID" value="GGC46076.1"/>
    <property type="molecule type" value="Genomic_DNA"/>
</dbReference>
<evidence type="ECO:0000313" key="8">
    <source>
        <dbReference type="Proteomes" id="UP000637002"/>
    </source>
</evidence>
<dbReference type="PANTHER" id="PTHR43820:SF2">
    <property type="entry name" value="ABC TRANSPORTER ATP-BINDING PROTEIN"/>
    <property type="match status" value="1"/>
</dbReference>
<evidence type="ECO:0000256" key="3">
    <source>
        <dbReference type="ARBA" id="ARBA00022741"/>
    </source>
</evidence>
<sequence>MSAAPLLRVRGLNGWYGKSHILQGVDIAIREGELLALLGRNGAGKTTTMRAIMGLLSRTEGELEFAGAPILGLPSYAIAQRGLALVPENRGIFGALTVEENLKLAARRGSPWGIERIWAMFPALGARRRTPGGKLSGGEQQMLAIGRALVTGPRLLLLDEPTEGLAPVIVAQLVEILRELKAAGLSMLLVEQSLETCMAVADRFQILDGGAIVWEGGSQALLAAADVRSRHLTLERA</sequence>
<evidence type="ECO:0000256" key="5">
    <source>
        <dbReference type="ARBA" id="ARBA00022970"/>
    </source>
</evidence>
<evidence type="ECO:0000313" key="7">
    <source>
        <dbReference type="EMBL" id="GGC46076.1"/>
    </source>
</evidence>
<keyword evidence="8" id="KW-1185">Reference proteome</keyword>
<dbReference type="GO" id="GO:0005524">
    <property type="term" value="F:ATP binding"/>
    <property type="evidence" value="ECO:0007669"/>
    <property type="project" value="UniProtKB-KW"/>
</dbReference>
<dbReference type="GO" id="GO:0015807">
    <property type="term" value="P:L-amino acid transport"/>
    <property type="evidence" value="ECO:0007669"/>
    <property type="project" value="TreeGrafter"/>
</dbReference>
<keyword evidence="3" id="KW-0547">Nucleotide-binding</keyword>
<evidence type="ECO:0000259" key="6">
    <source>
        <dbReference type="PROSITE" id="PS50893"/>
    </source>
</evidence>
<accession>A0A916X7M2</accession>
<dbReference type="InterPro" id="IPR017871">
    <property type="entry name" value="ABC_transporter-like_CS"/>
</dbReference>
<dbReference type="SMART" id="SM00382">
    <property type="entry name" value="AAA"/>
    <property type="match status" value="1"/>
</dbReference>
<dbReference type="Pfam" id="PF00005">
    <property type="entry name" value="ABC_tran"/>
    <property type="match status" value="1"/>
</dbReference>
<organism evidence="7 8">
    <name type="scientific">Chelatococcus reniformis</name>
    <dbReference type="NCBI Taxonomy" id="1494448"/>
    <lineage>
        <taxon>Bacteria</taxon>
        <taxon>Pseudomonadati</taxon>
        <taxon>Pseudomonadota</taxon>
        <taxon>Alphaproteobacteria</taxon>
        <taxon>Hyphomicrobiales</taxon>
        <taxon>Chelatococcaceae</taxon>
        <taxon>Chelatococcus</taxon>
    </lineage>
</organism>